<dbReference type="EMBL" id="CM023474">
    <property type="protein sequence ID" value="KAH7950350.1"/>
    <property type="molecule type" value="Genomic_DNA"/>
</dbReference>
<protein>
    <submittedName>
        <fullName evidence="1">Uncharacterized protein</fullName>
    </submittedName>
</protein>
<gene>
    <name evidence="1" type="ORF">HPB49_022724</name>
</gene>
<keyword evidence="2" id="KW-1185">Reference proteome</keyword>
<organism evidence="1 2">
    <name type="scientific">Dermacentor silvarum</name>
    <name type="common">Tick</name>
    <dbReference type="NCBI Taxonomy" id="543639"/>
    <lineage>
        <taxon>Eukaryota</taxon>
        <taxon>Metazoa</taxon>
        <taxon>Ecdysozoa</taxon>
        <taxon>Arthropoda</taxon>
        <taxon>Chelicerata</taxon>
        <taxon>Arachnida</taxon>
        <taxon>Acari</taxon>
        <taxon>Parasitiformes</taxon>
        <taxon>Ixodida</taxon>
        <taxon>Ixodoidea</taxon>
        <taxon>Ixodidae</taxon>
        <taxon>Rhipicephalinae</taxon>
        <taxon>Dermacentor</taxon>
    </lineage>
</organism>
<reference evidence="1" key="1">
    <citation type="submission" date="2020-05" db="EMBL/GenBank/DDBJ databases">
        <title>Large-scale comparative analyses of tick genomes elucidate their genetic diversity and vector capacities.</title>
        <authorList>
            <person name="Jia N."/>
            <person name="Wang J."/>
            <person name="Shi W."/>
            <person name="Du L."/>
            <person name="Sun Y."/>
            <person name="Zhan W."/>
            <person name="Jiang J."/>
            <person name="Wang Q."/>
            <person name="Zhang B."/>
            <person name="Ji P."/>
            <person name="Sakyi L.B."/>
            <person name="Cui X."/>
            <person name="Yuan T."/>
            <person name="Jiang B."/>
            <person name="Yang W."/>
            <person name="Lam T.T.-Y."/>
            <person name="Chang Q."/>
            <person name="Ding S."/>
            <person name="Wang X."/>
            <person name="Zhu J."/>
            <person name="Ruan X."/>
            <person name="Zhao L."/>
            <person name="Wei J."/>
            <person name="Que T."/>
            <person name="Du C."/>
            <person name="Cheng J."/>
            <person name="Dai P."/>
            <person name="Han X."/>
            <person name="Huang E."/>
            <person name="Gao Y."/>
            <person name="Liu J."/>
            <person name="Shao H."/>
            <person name="Ye R."/>
            <person name="Li L."/>
            <person name="Wei W."/>
            <person name="Wang X."/>
            <person name="Wang C."/>
            <person name="Yang T."/>
            <person name="Huo Q."/>
            <person name="Li W."/>
            <person name="Guo W."/>
            <person name="Chen H."/>
            <person name="Zhou L."/>
            <person name="Ni X."/>
            <person name="Tian J."/>
            <person name="Zhou Y."/>
            <person name="Sheng Y."/>
            <person name="Liu T."/>
            <person name="Pan Y."/>
            <person name="Xia L."/>
            <person name="Li J."/>
            <person name="Zhao F."/>
            <person name="Cao W."/>
        </authorList>
    </citation>
    <scope>NUCLEOTIDE SEQUENCE</scope>
    <source>
        <strain evidence="1">Dsil-2018</strain>
    </source>
</reference>
<sequence>MHRMHPKTYPTDKCKVCLRETADNTHILWDCLKLQEETRSTTIPPWLEAASEASYDQDQQLWAVHRKPTKTGVGATLLEKQQKQPSPGAFSNGELPTTPATTPTDKFEAQSSLDSAKTSDRKECEESASEVAENETSVVGEEEVIVRARNARAAGSRRARLGREEGARVSVGERPVRGGRPVGTPAVPFAGSYLMLEGEEDLPYPGFVPVALYYFHQDKPPRSWCLRLVTNPYPWLPDDCLLCRLLVRRRFLLASPSSSSHLSYLADVERAGSPPVRPLPQAPAPVAVLGDQ</sequence>
<name>A0ACB8CTJ3_DERSI</name>
<accession>A0ACB8CTJ3</accession>
<dbReference type="Proteomes" id="UP000821865">
    <property type="component" value="Chromosome 5"/>
</dbReference>
<proteinExistence type="predicted"/>
<evidence type="ECO:0000313" key="2">
    <source>
        <dbReference type="Proteomes" id="UP000821865"/>
    </source>
</evidence>
<evidence type="ECO:0000313" key="1">
    <source>
        <dbReference type="EMBL" id="KAH7950350.1"/>
    </source>
</evidence>
<comment type="caution">
    <text evidence="1">The sequence shown here is derived from an EMBL/GenBank/DDBJ whole genome shotgun (WGS) entry which is preliminary data.</text>
</comment>